<feature type="compositionally biased region" description="Basic and acidic residues" evidence="1">
    <location>
        <begin position="1"/>
        <end position="10"/>
    </location>
</feature>
<gene>
    <name evidence="2" type="ORF">NRIC_02400</name>
</gene>
<protein>
    <submittedName>
        <fullName evidence="2">Uncharacterized protein</fullName>
    </submittedName>
</protein>
<feature type="compositionally biased region" description="Polar residues" evidence="1">
    <location>
        <begin position="11"/>
        <end position="20"/>
    </location>
</feature>
<dbReference type="Proteomes" id="UP000290567">
    <property type="component" value="Unassembled WGS sequence"/>
</dbReference>
<reference evidence="3" key="1">
    <citation type="submission" date="2019-02" db="EMBL/GenBank/DDBJ databases">
        <title>Draft genome sequence of Enterococcus sp. Gos25-1.</title>
        <authorList>
            <person name="Tanaka N."/>
            <person name="Shiwa Y."/>
            <person name="Fujita N."/>
        </authorList>
    </citation>
    <scope>NUCLEOTIDE SEQUENCE [LARGE SCALE GENOMIC DNA]</scope>
    <source>
        <strain evidence="3">Gos25-1</strain>
    </source>
</reference>
<proteinExistence type="predicted"/>
<organism evidence="2 3">
    <name type="scientific">Enterococcus florum</name>
    <dbReference type="NCBI Taxonomy" id="2480627"/>
    <lineage>
        <taxon>Bacteria</taxon>
        <taxon>Bacillati</taxon>
        <taxon>Bacillota</taxon>
        <taxon>Bacilli</taxon>
        <taxon>Lactobacillales</taxon>
        <taxon>Enterococcaceae</taxon>
        <taxon>Enterococcus</taxon>
    </lineage>
</organism>
<accession>A0A4V0WP22</accession>
<feature type="region of interest" description="Disordered" evidence="1">
    <location>
        <begin position="1"/>
        <end position="22"/>
    </location>
</feature>
<evidence type="ECO:0000313" key="2">
    <source>
        <dbReference type="EMBL" id="GCF92349.1"/>
    </source>
</evidence>
<evidence type="ECO:0000313" key="3">
    <source>
        <dbReference type="Proteomes" id="UP000290567"/>
    </source>
</evidence>
<name>A0A4V0WP22_9ENTE</name>
<dbReference type="AlphaFoldDB" id="A0A4V0WP22"/>
<comment type="caution">
    <text evidence="2">The sequence shown here is derived from an EMBL/GenBank/DDBJ whole genome shotgun (WGS) entry which is preliminary data.</text>
</comment>
<keyword evidence="3" id="KW-1185">Reference proteome</keyword>
<dbReference type="EMBL" id="BJCC01000001">
    <property type="protein sequence ID" value="GCF92349.1"/>
    <property type="molecule type" value="Genomic_DNA"/>
</dbReference>
<evidence type="ECO:0000256" key="1">
    <source>
        <dbReference type="SAM" id="MobiDB-lite"/>
    </source>
</evidence>
<sequence length="55" mass="6807">MVKKDAENEQRGQTSTNKKQQALMKQDQFFQWGRTYFLFHKKNNRNHKEKYVMKL</sequence>